<dbReference type="GO" id="GO:0004674">
    <property type="term" value="F:protein serine/threonine kinase activity"/>
    <property type="evidence" value="ECO:0007669"/>
    <property type="project" value="UniProtKB-KW"/>
</dbReference>
<evidence type="ECO:0000313" key="6">
    <source>
        <dbReference type="EMBL" id="KAG6780070.1"/>
    </source>
</evidence>
<dbReference type="GO" id="GO:0005524">
    <property type="term" value="F:ATP binding"/>
    <property type="evidence" value="ECO:0007669"/>
    <property type="project" value="UniProtKB-KW"/>
</dbReference>
<evidence type="ECO:0000256" key="3">
    <source>
        <dbReference type="ARBA" id="ARBA00022840"/>
    </source>
</evidence>
<dbReference type="EMBL" id="JAAWWB010000007">
    <property type="protein sequence ID" value="KAG6780070.1"/>
    <property type="molecule type" value="Genomic_DNA"/>
</dbReference>
<dbReference type="Proteomes" id="UP000886885">
    <property type="component" value="Chromosome 4A"/>
</dbReference>
<keyword evidence="1" id="KW-0808">Transferase</keyword>
<dbReference type="OrthoDB" id="2015206at2759"/>
<keyword evidence="2" id="KW-0547">Nucleotide-binding</keyword>
<name>A0A8X8AFF3_POPTO</name>
<comment type="caution">
    <text evidence="6">The sequence shown here is derived from an EMBL/GenBank/DDBJ whole genome shotgun (WGS) entry which is preliminary data.</text>
</comment>
<evidence type="ECO:0000313" key="7">
    <source>
        <dbReference type="Proteomes" id="UP000886885"/>
    </source>
</evidence>
<evidence type="ECO:0000259" key="5">
    <source>
        <dbReference type="PROSITE" id="PS50011"/>
    </source>
</evidence>
<dbReference type="InterPro" id="IPR000719">
    <property type="entry name" value="Prot_kinase_dom"/>
</dbReference>
<sequence length="149" mass="16564">MGYIDPEYQKTLLLTKKSDVYGFGVVLLELVSGRKPLERGKYLAAEVSSSLDRKKDLYNLHELLDPSIRLDTMPKGLDKMVDLAMKCVQEKGRDRPTMGEVVKEIENILQLAGLNPDAEAESTSASFEDASQDEFPPSLKEEELSLSGV</sequence>
<reference evidence="6" key="1">
    <citation type="journal article" date="2020" name="bioRxiv">
        <title>Hybrid origin of Populus tomentosa Carr. identified through genome sequencing and phylogenomic analysis.</title>
        <authorList>
            <person name="An X."/>
            <person name="Gao K."/>
            <person name="Chen Z."/>
            <person name="Li J."/>
            <person name="Yang X."/>
            <person name="Yang X."/>
            <person name="Zhou J."/>
            <person name="Guo T."/>
            <person name="Zhao T."/>
            <person name="Huang S."/>
            <person name="Miao D."/>
            <person name="Khan W.U."/>
            <person name="Rao P."/>
            <person name="Ye M."/>
            <person name="Lei B."/>
            <person name="Liao W."/>
            <person name="Wang J."/>
            <person name="Ji L."/>
            <person name="Li Y."/>
            <person name="Guo B."/>
            <person name="Mustafa N.S."/>
            <person name="Li S."/>
            <person name="Yun Q."/>
            <person name="Keller S.R."/>
            <person name="Mao J."/>
            <person name="Zhang R."/>
            <person name="Strauss S.H."/>
        </authorList>
    </citation>
    <scope>NUCLEOTIDE SEQUENCE</scope>
    <source>
        <strain evidence="6">GM15</strain>
        <tissue evidence="6">Leaf</tissue>
    </source>
</reference>
<evidence type="ECO:0000256" key="1">
    <source>
        <dbReference type="ARBA" id="ARBA00022527"/>
    </source>
</evidence>
<feature type="domain" description="Protein kinase" evidence="5">
    <location>
        <begin position="1"/>
        <end position="109"/>
    </location>
</feature>
<keyword evidence="3" id="KW-0067">ATP-binding</keyword>
<protein>
    <recommendedName>
        <fullName evidence="5">Protein kinase domain-containing protein</fullName>
    </recommendedName>
</protein>
<dbReference type="Pfam" id="PF07714">
    <property type="entry name" value="PK_Tyr_Ser-Thr"/>
    <property type="match status" value="1"/>
</dbReference>
<dbReference type="PANTHER" id="PTHR47989">
    <property type="entry name" value="OS01G0750732 PROTEIN"/>
    <property type="match status" value="1"/>
</dbReference>
<proteinExistence type="predicted"/>
<keyword evidence="7" id="KW-1185">Reference proteome</keyword>
<dbReference type="InterPro" id="IPR001245">
    <property type="entry name" value="Ser-Thr/Tyr_kinase_cat_dom"/>
</dbReference>
<dbReference type="AlphaFoldDB" id="A0A8X8AFF3"/>
<evidence type="ECO:0000256" key="4">
    <source>
        <dbReference type="SAM" id="MobiDB-lite"/>
    </source>
</evidence>
<feature type="region of interest" description="Disordered" evidence="4">
    <location>
        <begin position="116"/>
        <end position="149"/>
    </location>
</feature>
<keyword evidence="1" id="KW-0418">Kinase</keyword>
<gene>
    <name evidence="6" type="ORF">POTOM_016480</name>
</gene>
<dbReference type="PROSITE" id="PS50011">
    <property type="entry name" value="PROTEIN_KINASE_DOM"/>
    <property type="match status" value="1"/>
</dbReference>
<organism evidence="6 7">
    <name type="scientific">Populus tomentosa</name>
    <name type="common">Chinese white poplar</name>
    <dbReference type="NCBI Taxonomy" id="118781"/>
    <lineage>
        <taxon>Eukaryota</taxon>
        <taxon>Viridiplantae</taxon>
        <taxon>Streptophyta</taxon>
        <taxon>Embryophyta</taxon>
        <taxon>Tracheophyta</taxon>
        <taxon>Spermatophyta</taxon>
        <taxon>Magnoliopsida</taxon>
        <taxon>eudicotyledons</taxon>
        <taxon>Gunneridae</taxon>
        <taxon>Pentapetalae</taxon>
        <taxon>rosids</taxon>
        <taxon>fabids</taxon>
        <taxon>Malpighiales</taxon>
        <taxon>Salicaceae</taxon>
        <taxon>Saliceae</taxon>
        <taxon>Populus</taxon>
    </lineage>
</organism>
<keyword evidence="1" id="KW-0723">Serine/threonine-protein kinase</keyword>
<dbReference type="PANTHER" id="PTHR47989:SF47">
    <property type="entry name" value="SERINE_THREONINE-PROTEIN KINASE PBL28-RELATED"/>
    <property type="match status" value="1"/>
</dbReference>
<evidence type="ECO:0000256" key="2">
    <source>
        <dbReference type="ARBA" id="ARBA00022741"/>
    </source>
</evidence>
<accession>A0A8X8AFF3</accession>